<feature type="signal peptide" evidence="2">
    <location>
        <begin position="1"/>
        <end position="25"/>
    </location>
</feature>
<gene>
    <name evidence="3" type="ORF">K7C98_09945</name>
</gene>
<protein>
    <submittedName>
        <fullName evidence="3">Uncharacterized protein</fullName>
    </submittedName>
</protein>
<comment type="caution">
    <text evidence="3">The sequence shown here is derived from an EMBL/GenBank/DDBJ whole genome shotgun (WGS) entry which is preliminary data.</text>
</comment>
<feature type="region of interest" description="Disordered" evidence="1">
    <location>
        <begin position="319"/>
        <end position="356"/>
    </location>
</feature>
<evidence type="ECO:0000313" key="4">
    <source>
        <dbReference type="Proteomes" id="UP001139031"/>
    </source>
</evidence>
<keyword evidence="2" id="KW-0732">Signal</keyword>
<organism evidence="3 4">
    <name type="scientific">Nannocystis pusilla</name>
    <dbReference type="NCBI Taxonomy" id="889268"/>
    <lineage>
        <taxon>Bacteria</taxon>
        <taxon>Pseudomonadati</taxon>
        <taxon>Myxococcota</taxon>
        <taxon>Polyangia</taxon>
        <taxon>Nannocystales</taxon>
        <taxon>Nannocystaceae</taxon>
        <taxon>Nannocystis</taxon>
    </lineage>
</organism>
<evidence type="ECO:0000256" key="2">
    <source>
        <dbReference type="SAM" id="SignalP"/>
    </source>
</evidence>
<evidence type="ECO:0000313" key="3">
    <source>
        <dbReference type="EMBL" id="MBZ5709582.1"/>
    </source>
</evidence>
<dbReference type="Proteomes" id="UP001139031">
    <property type="component" value="Unassembled WGS sequence"/>
</dbReference>
<dbReference type="RefSeq" id="WP_224191360.1">
    <property type="nucleotide sequence ID" value="NZ_JAIRAU010000008.1"/>
</dbReference>
<reference evidence="3" key="1">
    <citation type="submission" date="2021-08" db="EMBL/GenBank/DDBJ databases">
        <authorList>
            <person name="Stevens D.C."/>
        </authorList>
    </citation>
    <scope>NUCLEOTIDE SEQUENCE</scope>
    <source>
        <strain evidence="3">DSM 53165</strain>
    </source>
</reference>
<sequence length="377" mass="39919">MRGLTAIRVLVAVGWMMASAAPARAHCGDDCADPLPLQLWPASAELAADGVLSFYAGFGRADAALEFFTLRVLDGQGEEVAGSFELYEEFSTFVWRPAQPWTAGATYTVMTYVDTAAWASAVYGAAPGACVTYERENAVTIAAEPLPPPAAPPLAVTSTHVIETKDRLADLVCCDGAYPRLEQVQGHCPASDPERVEYADGSCTHLRTHGQLDVAYEVEHSMLPALAAGNFAHRLLGPDDQAYTGKLAGLRAPGCLRFESLDLARGEVFVDERCHGDGLADQLGPLELDPSDMLAGQCEGPAYVCEGQMSWDPDSCKTWPDGEDYMGVAPEDSPPGEPAEEPGAPEAAGAGTGCSAHERPGLLALVVLVGLARRRRA</sequence>
<keyword evidence="4" id="KW-1185">Reference proteome</keyword>
<feature type="chain" id="PRO_5046859330" evidence="2">
    <location>
        <begin position="26"/>
        <end position="377"/>
    </location>
</feature>
<accession>A0ABS7TMW9</accession>
<evidence type="ECO:0000256" key="1">
    <source>
        <dbReference type="SAM" id="MobiDB-lite"/>
    </source>
</evidence>
<proteinExistence type="predicted"/>
<dbReference type="EMBL" id="JAIRAU010000008">
    <property type="protein sequence ID" value="MBZ5709582.1"/>
    <property type="molecule type" value="Genomic_DNA"/>
</dbReference>
<name>A0ABS7TMW9_9BACT</name>